<dbReference type="RefSeq" id="WP_120553394.1">
    <property type="nucleotide sequence ID" value="NZ_RAWK01000003.1"/>
</dbReference>
<evidence type="ECO:0000259" key="5">
    <source>
        <dbReference type="PROSITE" id="PS50931"/>
    </source>
</evidence>
<evidence type="ECO:0000313" key="7">
    <source>
        <dbReference type="Proteomes" id="UP000267003"/>
    </source>
</evidence>
<keyword evidence="7" id="KW-1185">Reference proteome</keyword>
<dbReference type="PANTHER" id="PTHR30537:SF1">
    <property type="entry name" value="HTH-TYPE TRANSCRIPTIONAL REGULATOR PGRR"/>
    <property type="match status" value="1"/>
</dbReference>
<gene>
    <name evidence="6" type="ORF">D7W81_00905</name>
</gene>
<name>A0A3A8RGG5_9BACT</name>
<dbReference type="Proteomes" id="UP000267003">
    <property type="component" value="Unassembled WGS sequence"/>
</dbReference>
<dbReference type="Pfam" id="PF03466">
    <property type="entry name" value="LysR_substrate"/>
    <property type="match status" value="1"/>
</dbReference>
<dbReference type="EMBL" id="RAWK01000003">
    <property type="protein sequence ID" value="RKH74544.1"/>
    <property type="molecule type" value="Genomic_DNA"/>
</dbReference>
<dbReference type="InterPro" id="IPR005119">
    <property type="entry name" value="LysR_subst-bd"/>
</dbReference>
<evidence type="ECO:0000256" key="3">
    <source>
        <dbReference type="ARBA" id="ARBA00023125"/>
    </source>
</evidence>
<dbReference type="InterPro" id="IPR000847">
    <property type="entry name" value="LysR_HTH_N"/>
</dbReference>
<dbReference type="OrthoDB" id="5416547at2"/>
<protein>
    <submittedName>
        <fullName evidence="6">LysR family transcriptional regulator</fullName>
    </submittedName>
</protein>
<evidence type="ECO:0000256" key="4">
    <source>
        <dbReference type="ARBA" id="ARBA00023163"/>
    </source>
</evidence>
<feature type="domain" description="HTH lysR-type" evidence="5">
    <location>
        <begin position="4"/>
        <end position="61"/>
    </location>
</feature>
<dbReference type="GO" id="GO:0006351">
    <property type="term" value="P:DNA-templated transcription"/>
    <property type="evidence" value="ECO:0007669"/>
    <property type="project" value="TreeGrafter"/>
</dbReference>
<dbReference type="PROSITE" id="PS50931">
    <property type="entry name" value="HTH_LYSR"/>
    <property type="match status" value="1"/>
</dbReference>
<dbReference type="SUPFAM" id="SSF46785">
    <property type="entry name" value="Winged helix' DNA-binding domain"/>
    <property type="match status" value="1"/>
</dbReference>
<dbReference type="Gene3D" id="1.10.10.10">
    <property type="entry name" value="Winged helix-like DNA-binding domain superfamily/Winged helix DNA-binding domain"/>
    <property type="match status" value="1"/>
</dbReference>
<dbReference type="PRINTS" id="PR00039">
    <property type="entry name" value="HTHLYSR"/>
</dbReference>
<dbReference type="AlphaFoldDB" id="A0A3A8RGG5"/>
<dbReference type="Pfam" id="PF00126">
    <property type="entry name" value="HTH_1"/>
    <property type="match status" value="1"/>
</dbReference>
<evidence type="ECO:0000256" key="1">
    <source>
        <dbReference type="ARBA" id="ARBA00009437"/>
    </source>
</evidence>
<proteinExistence type="inferred from homology"/>
<dbReference type="FunFam" id="1.10.10.10:FF:000001">
    <property type="entry name" value="LysR family transcriptional regulator"/>
    <property type="match status" value="1"/>
</dbReference>
<keyword evidence="3" id="KW-0238">DNA-binding</keyword>
<evidence type="ECO:0000256" key="2">
    <source>
        <dbReference type="ARBA" id="ARBA00023015"/>
    </source>
</evidence>
<dbReference type="SUPFAM" id="SSF53850">
    <property type="entry name" value="Periplasmic binding protein-like II"/>
    <property type="match status" value="1"/>
</dbReference>
<dbReference type="GO" id="GO:0003700">
    <property type="term" value="F:DNA-binding transcription factor activity"/>
    <property type="evidence" value="ECO:0007669"/>
    <property type="project" value="InterPro"/>
</dbReference>
<dbReference type="InterPro" id="IPR036390">
    <property type="entry name" value="WH_DNA-bd_sf"/>
</dbReference>
<keyword evidence="2" id="KW-0805">Transcription regulation</keyword>
<comment type="similarity">
    <text evidence="1">Belongs to the LysR transcriptional regulatory family.</text>
</comment>
<dbReference type="InterPro" id="IPR058163">
    <property type="entry name" value="LysR-type_TF_proteobact-type"/>
</dbReference>
<comment type="caution">
    <text evidence="6">The sequence shown here is derived from an EMBL/GenBank/DDBJ whole genome shotgun (WGS) entry which is preliminary data.</text>
</comment>
<organism evidence="6 7">
    <name type="scientific">Corallococcus aberystwythensis</name>
    <dbReference type="NCBI Taxonomy" id="2316722"/>
    <lineage>
        <taxon>Bacteria</taxon>
        <taxon>Pseudomonadati</taxon>
        <taxon>Myxococcota</taxon>
        <taxon>Myxococcia</taxon>
        <taxon>Myxococcales</taxon>
        <taxon>Cystobacterineae</taxon>
        <taxon>Myxococcaceae</taxon>
        <taxon>Corallococcus</taxon>
    </lineage>
</organism>
<dbReference type="GO" id="GO:0043565">
    <property type="term" value="F:sequence-specific DNA binding"/>
    <property type="evidence" value="ECO:0007669"/>
    <property type="project" value="TreeGrafter"/>
</dbReference>
<dbReference type="CDD" id="cd08474">
    <property type="entry name" value="PBP2_CrgA_like_5"/>
    <property type="match status" value="1"/>
</dbReference>
<accession>A0A3A8RGG5</accession>
<evidence type="ECO:0000313" key="6">
    <source>
        <dbReference type="EMBL" id="RKH74544.1"/>
    </source>
</evidence>
<dbReference type="InterPro" id="IPR036388">
    <property type="entry name" value="WH-like_DNA-bd_sf"/>
</dbReference>
<dbReference type="PANTHER" id="PTHR30537">
    <property type="entry name" value="HTH-TYPE TRANSCRIPTIONAL REGULATOR"/>
    <property type="match status" value="1"/>
</dbReference>
<reference evidence="7" key="1">
    <citation type="submission" date="2018-09" db="EMBL/GenBank/DDBJ databases">
        <authorList>
            <person name="Livingstone P.G."/>
            <person name="Whitworth D.E."/>
        </authorList>
    </citation>
    <scope>NUCLEOTIDE SEQUENCE [LARGE SCALE GENOMIC DNA]</scope>
    <source>
        <strain evidence="7">AB050A</strain>
    </source>
</reference>
<keyword evidence="4" id="KW-0804">Transcription</keyword>
<dbReference type="Gene3D" id="3.40.190.290">
    <property type="match status" value="1"/>
</dbReference>
<sequence>MNTVPFTQLQVFLAVARLSSFTGAARELGVSTAAVSQAVRQLEEQLRVVLLTRTTRSVALTDVGRRLVEGAGPAVGQTLDTLREVSAQPGEAVGRVRLSVLTAAVPYVITPVVPTFRECHPRVEVEVVIEDRFVDIVAEGYDAGVRLSESIERDMVQVRLTEAFRFVVVGSPGYLARHGTPQRPEDLLKHECITFRSQTTGTLYSWELERGRKSWRVPVRGGVVSNDIHLPATLAEQGVGLAYAFEPAVAERLRTGELVQVLEAYAPTVPGFFLYYPSRAQRSAPLRLFVEAARELAARAIASPRLPSSEAKGGPRE</sequence>